<feature type="compositionally biased region" description="Acidic residues" evidence="1">
    <location>
        <begin position="252"/>
        <end position="266"/>
    </location>
</feature>
<feature type="compositionally biased region" description="Polar residues" evidence="1">
    <location>
        <begin position="448"/>
        <end position="463"/>
    </location>
</feature>
<gene>
    <name evidence="3" type="ORF">PEVE_00008107</name>
</gene>
<feature type="domain" description="Fibronectin type-III" evidence="2">
    <location>
        <begin position="474"/>
        <end position="572"/>
    </location>
</feature>
<feature type="compositionally biased region" description="Acidic residues" evidence="1">
    <location>
        <begin position="155"/>
        <end position="168"/>
    </location>
</feature>
<evidence type="ECO:0000313" key="3">
    <source>
        <dbReference type="EMBL" id="CAH3020663.1"/>
    </source>
</evidence>
<feature type="compositionally biased region" description="Basic and acidic residues" evidence="1">
    <location>
        <begin position="55"/>
        <end position="67"/>
    </location>
</feature>
<feature type="compositionally biased region" description="Polar residues" evidence="1">
    <location>
        <begin position="365"/>
        <end position="393"/>
    </location>
</feature>
<feature type="compositionally biased region" description="Polar residues" evidence="1">
    <location>
        <begin position="320"/>
        <end position="340"/>
    </location>
</feature>
<feature type="compositionally biased region" description="Low complexity" evidence="1">
    <location>
        <begin position="240"/>
        <end position="251"/>
    </location>
</feature>
<sequence length="1142" mass="123338">MTTAKPFTTTTQETPTSSSYNEGTTISTKPEFASPSNSQQTTTSVIQDQTTLPTKELRTTKSPEKDGTTAQPGEDKGEEDSTTTSLKEDGTTASSERAATASGDEGTTTSLEEVSATTSPEEGVTTQPEEEQITTSSQEEGTTTSSKEVSATTSSEEEGTITSPEEEATTSPKEEGTTTSSEEVNATTPSEKDSATTSSEEVSATTSSSEEATTTSPEEEGTTTSSSDEATTSLRDASVTTSSFEEGTTSSTEEEGTTTSSSDEEGTTTSSSDEATTSLRDVSVTTSSFEEGTTSSTEEEGTTQSPEEVSETTSPKEEGTTQSPGEEQSTTSPEEVSATKSPEEEGTTSPGEEEATTSPELEEGTTPSPGGERSSTSPEVDEGATTSPEDVSATTSPEEEGTTPSPGEEQSTTSPEVDEGPTTSPEEVSATTSPEEEGTAISPRKEGTTTSPEEVGNTSSAPTSPAVEAAFPDTPRNVKAKALSETEIEVTWDSPIRKGHGLYYEVRVAEVTEDVGVTTERLIRVIRMPGTNPSFVIRSLSSESQYIISVSAGNDYGPSGWSDLIYSETPKAIKARTETADCSEKNDTTNGGEMPSCVNVEKDDKIYTVNGSYGRWPDDGFCRTLVDSADVSALDQIDAYKISADLYVPEVKGFFNDVYLGVLFNAKDENNFDFVSFRFGSRDNSCFQTGTARNGQVNWFGSQSGSCPFGPPAKERWTRTALEIRDSEITVFLDDTYITSFKAHLPPKAAGGVAVANNHGNVIRFKDFSITDLPLLPFTDKSCASLQDHKEYYSVISQSDHWFQGFCRVRAKDSIGQDSLKENETSYQISVDLFSEVDWSGDRIAYVGIIFNARDINNADFIYFRPFWKDHCYQTGYLLAGYQMREGSKTGPCSCAVKGGKWFNVRLEIRGNMVTVIMNDIPTTTFKSHYSAINKGSGVLVTGGRRMAIRFRNLFTWRLPQLPFVSKHCQSTRVNEMLSGDVFTLMAHSGVEDPEHSSICRALFPKVIAADSYVVSVKIQAKGSLMGGKYGVIFNVKNADSFDFVSFRPYHRSSCVEAGHVKVNNVKEYYTIKSLSCSYGILKSGRWYDVRVKVSGSDVKVLVNDVEVAGFTSYSEVNGRGGVMVASGFKRKISFKNFRVYN</sequence>
<proteinExistence type="predicted"/>
<evidence type="ECO:0000259" key="2">
    <source>
        <dbReference type="PROSITE" id="PS50853"/>
    </source>
</evidence>
<feature type="compositionally biased region" description="Low complexity" evidence="1">
    <location>
        <begin position="1"/>
        <end position="16"/>
    </location>
</feature>
<keyword evidence="4" id="KW-1185">Reference proteome</keyword>
<feature type="compositionally biased region" description="Acidic residues" evidence="1">
    <location>
        <begin position="351"/>
        <end position="363"/>
    </location>
</feature>
<dbReference type="EMBL" id="CALNXI010000155">
    <property type="protein sequence ID" value="CAH3020663.1"/>
    <property type="molecule type" value="Genomic_DNA"/>
</dbReference>
<comment type="caution">
    <text evidence="3">The sequence shown here is derived from an EMBL/GenBank/DDBJ whole genome shotgun (WGS) entry which is preliminary data.</text>
</comment>
<feature type="compositionally biased region" description="Low complexity" evidence="1">
    <location>
        <begin position="195"/>
        <end position="233"/>
    </location>
</feature>
<dbReference type="CDD" id="cd00063">
    <property type="entry name" value="FN3"/>
    <property type="match status" value="1"/>
</dbReference>
<feature type="compositionally biased region" description="Polar residues" evidence="1">
    <location>
        <begin position="177"/>
        <end position="189"/>
    </location>
</feature>
<feature type="region of interest" description="Disordered" evidence="1">
    <location>
        <begin position="1"/>
        <end position="475"/>
    </location>
</feature>
<dbReference type="Gene3D" id="2.60.40.10">
    <property type="entry name" value="Immunoglobulins"/>
    <property type="match status" value="1"/>
</dbReference>
<feature type="compositionally biased region" description="Low complexity" evidence="1">
    <location>
        <begin position="133"/>
        <end position="154"/>
    </location>
</feature>
<dbReference type="InterPro" id="IPR013783">
    <property type="entry name" value="Ig-like_fold"/>
</dbReference>
<evidence type="ECO:0000313" key="4">
    <source>
        <dbReference type="Proteomes" id="UP001159427"/>
    </source>
</evidence>
<dbReference type="InterPro" id="IPR036116">
    <property type="entry name" value="FN3_sf"/>
</dbReference>
<feature type="compositionally biased region" description="Polar residues" evidence="1">
    <location>
        <begin position="410"/>
        <end position="433"/>
    </location>
</feature>
<evidence type="ECO:0000256" key="1">
    <source>
        <dbReference type="SAM" id="MobiDB-lite"/>
    </source>
</evidence>
<feature type="compositionally biased region" description="Low complexity" evidence="1">
    <location>
        <begin position="267"/>
        <end position="307"/>
    </location>
</feature>
<dbReference type="PROSITE" id="PS50853">
    <property type="entry name" value="FN3"/>
    <property type="match status" value="1"/>
</dbReference>
<name>A0ABN8LZJ4_9CNID</name>
<dbReference type="Gene3D" id="2.60.120.560">
    <property type="entry name" value="Exo-inulinase, domain 1"/>
    <property type="match status" value="2"/>
</dbReference>
<accession>A0ABN8LZJ4</accession>
<dbReference type="InterPro" id="IPR003961">
    <property type="entry name" value="FN3_dom"/>
</dbReference>
<dbReference type="SMART" id="SM00060">
    <property type="entry name" value="FN3"/>
    <property type="match status" value="1"/>
</dbReference>
<organism evidence="3 4">
    <name type="scientific">Porites evermanni</name>
    <dbReference type="NCBI Taxonomy" id="104178"/>
    <lineage>
        <taxon>Eukaryota</taxon>
        <taxon>Metazoa</taxon>
        <taxon>Cnidaria</taxon>
        <taxon>Anthozoa</taxon>
        <taxon>Hexacorallia</taxon>
        <taxon>Scleractinia</taxon>
        <taxon>Fungiina</taxon>
        <taxon>Poritidae</taxon>
        <taxon>Porites</taxon>
    </lineage>
</organism>
<feature type="compositionally biased region" description="Low complexity" evidence="1">
    <location>
        <begin position="91"/>
        <end position="102"/>
    </location>
</feature>
<feature type="compositionally biased region" description="Polar residues" evidence="1">
    <location>
        <begin position="105"/>
        <end position="120"/>
    </location>
</feature>
<protein>
    <recommendedName>
        <fullName evidence="2">Fibronectin type-III domain-containing protein</fullName>
    </recommendedName>
</protein>
<feature type="compositionally biased region" description="Polar residues" evidence="1">
    <location>
        <begin position="17"/>
        <end position="53"/>
    </location>
</feature>
<dbReference type="SUPFAM" id="SSF49265">
    <property type="entry name" value="Fibronectin type III"/>
    <property type="match status" value="1"/>
</dbReference>
<reference evidence="3 4" key="1">
    <citation type="submission" date="2022-05" db="EMBL/GenBank/DDBJ databases">
        <authorList>
            <consortium name="Genoscope - CEA"/>
            <person name="William W."/>
        </authorList>
    </citation>
    <scope>NUCLEOTIDE SEQUENCE [LARGE SCALE GENOMIC DNA]</scope>
</reference>
<dbReference type="Pfam" id="PF00041">
    <property type="entry name" value="fn3"/>
    <property type="match status" value="1"/>
</dbReference>
<dbReference type="Proteomes" id="UP001159427">
    <property type="component" value="Unassembled WGS sequence"/>
</dbReference>